<dbReference type="Gene3D" id="1.10.260.40">
    <property type="entry name" value="lambda repressor-like DNA-binding domains"/>
    <property type="match status" value="1"/>
</dbReference>
<dbReference type="RefSeq" id="WP_173133861.1">
    <property type="nucleotide sequence ID" value="NZ_CBCSGW010000001.1"/>
</dbReference>
<proteinExistence type="predicted"/>
<dbReference type="Gene3D" id="1.10.10.2910">
    <property type="match status" value="1"/>
</dbReference>
<gene>
    <name evidence="2" type="ORF">GC106_41780</name>
</gene>
<evidence type="ECO:0000313" key="3">
    <source>
        <dbReference type="Proteomes" id="UP000763557"/>
    </source>
</evidence>
<name>A0ABX2F825_9PSEU</name>
<dbReference type="Pfam" id="PF06114">
    <property type="entry name" value="Peptidase_M78"/>
    <property type="match status" value="1"/>
</dbReference>
<dbReference type="Proteomes" id="UP000763557">
    <property type="component" value="Unassembled WGS sequence"/>
</dbReference>
<organism evidence="2 3">
    <name type="scientific">Kibdelosporangium persicum</name>
    <dbReference type="NCBI Taxonomy" id="2698649"/>
    <lineage>
        <taxon>Bacteria</taxon>
        <taxon>Bacillati</taxon>
        <taxon>Actinomycetota</taxon>
        <taxon>Actinomycetes</taxon>
        <taxon>Pseudonocardiales</taxon>
        <taxon>Pseudonocardiaceae</taxon>
        <taxon>Kibdelosporangium</taxon>
    </lineage>
</organism>
<reference evidence="2 3" key="1">
    <citation type="submission" date="2020-01" db="EMBL/GenBank/DDBJ databases">
        <title>Kibdelosporangium persica a novel Actinomycetes from a hot desert in Iran.</title>
        <authorList>
            <person name="Safaei N."/>
            <person name="Zaburannyi N."/>
            <person name="Mueller R."/>
            <person name="Wink J."/>
        </authorList>
    </citation>
    <scope>NUCLEOTIDE SEQUENCE [LARGE SCALE GENOMIC DNA]</scope>
    <source>
        <strain evidence="2 3">4NS15</strain>
    </source>
</reference>
<sequence length="319" mass="35076">MTASAESLADRLDWLFDVVVARDPETGTWRRYTDAEVQRVLPGPTTLERLRAGASPDPGQLAALAAFFEVDIAFFGDDPAVVDQIRDELLVSALRACGVLSYLICRMSVPIATQREQLRHALSRERAAMRAPETWHDDQRVEEPGHDSGTTGMTATPMSMAQLHTLCRNLVEDLGLNAPFGPHELCERLAAHRGRRIKVRATDLGATSGVGHLAPTRDMDRIFVEKNSPAPQQTLVIFHEVMHIVRDHLQIGDTFSCGVGSAEDLVTSAYGDWREWEAEVGARELARLAQERPRPNRLPPAAGSAEQSIAAAFGFTHGR</sequence>
<evidence type="ECO:0000313" key="2">
    <source>
        <dbReference type="EMBL" id="NRN66945.1"/>
    </source>
</evidence>
<comment type="caution">
    <text evidence="2">The sequence shown here is derived from an EMBL/GenBank/DDBJ whole genome shotgun (WGS) entry which is preliminary data.</text>
</comment>
<evidence type="ECO:0000259" key="1">
    <source>
        <dbReference type="Pfam" id="PF06114"/>
    </source>
</evidence>
<feature type="domain" description="IrrE N-terminal-like" evidence="1">
    <location>
        <begin position="197"/>
        <end position="252"/>
    </location>
</feature>
<accession>A0ABX2F825</accession>
<keyword evidence="3" id="KW-1185">Reference proteome</keyword>
<dbReference type="InterPro" id="IPR010359">
    <property type="entry name" value="IrrE_HExxH"/>
</dbReference>
<dbReference type="InterPro" id="IPR010982">
    <property type="entry name" value="Lambda_DNA-bd_dom_sf"/>
</dbReference>
<protein>
    <submittedName>
        <fullName evidence="2">ImmA/IrrE family metallo-endopeptidase</fullName>
    </submittedName>
</protein>
<dbReference type="EMBL" id="JAAATY010000012">
    <property type="protein sequence ID" value="NRN66945.1"/>
    <property type="molecule type" value="Genomic_DNA"/>
</dbReference>